<name>A0A7T7XR21_9SPIR</name>
<proteinExistence type="predicted"/>
<reference evidence="1" key="1">
    <citation type="submission" date="2021-01" db="EMBL/GenBank/DDBJ databases">
        <title>Description of Breznakiella homolactica.</title>
        <authorList>
            <person name="Song Y."/>
            <person name="Brune A."/>
        </authorList>
    </citation>
    <scope>NUCLEOTIDE SEQUENCE</scope>
    <source>
        <strain evidence="1">RmG30</strain>
    </source>
</reference>
<protein>
    <submittedName>
        <fullName evidence="1">Uncharacterized protein</fullName>
    </submittedName>
</protein>
<dbReference type="AlphaFoldDB" id="A0A7T7XR21"/>
<evidence type="ECO:0000313" key="1">
    <source>
        <dbReference type="EMBL" id="QQO10898.1"/>
    </source>
</evidence>
<sequence length="116" mass="14356">MLKEFKDISQPEKKYKRKWYNDEEFELIIWYEENEICGFQLCYEDHTEKKAITYTNGKYSHDKIDEGGKWNETPILLKDGRFEKERIIKEFTEKSLLVEKEEREEREYILRALEKY</sequence>
<dbReference type="RefSeq" id="WP_215628203.1">
    <property type="nucleotide sequence ID" value="NZ_CP067089.2"/>
</dbReference>
<dbReference type="Proteomes" id="UP000595917">
    <property type="component" value="Chromosome"/>
</dbReference>
<keyword evidence="2" id="KW-1185">Reference proteome</keyword>
<gene>
    <name evidence="1" type="ORF">JFL75_08270</name>
</gene>
<dbReference type="KEGG" id="bhc:JFL75_08270"/>
<dbReference type="EMBL" id="CP067089">
    <property type="protein sequence ID" value="QQO10898.1"/>
    <property type="molecule type" value="Genomic_DNA"/>
</dbReference>
<evidence type="ECO:0000313" key="2">
    <source>
        <dbReference type="Proteomes" id="UP000595917"/>
    </source>
</evidence>
<organism evidence="1 2">
    <name type="scientific">Breznakiella homolactica</name>
    <dbReference type="NCBI Taxonomy" id="2798577"/>
    <lineage>
        <taxon>Bacteria</taxon>
        <taxon>Pseudomonadati</taxon>
        <taxon>Spirochaetota</taxon>
        <taxon>Spirochaetia</taxon>
        <taxon>Spirochaetales</taxon>
        <taxon>Breznakiellaceae</taxon>
        <taxon>Breznakiella</taxon>
    </lineage>
</organism>
<accession>A0A7T7XR21</accession>